<evidence type="ECO:0000313" key="2">
    <source>
        <dbReference type="Proteomes" id="UP001276761"/>
    </source>
</evidence>
<evidence type="ECO:0000313" key="1">
    <source>
        <dbReference type="EMBL" id="MDX5976874.1"/>
    </source>
</evidence>
<comment type="caution">
    <text evidence="1">The sequence shown here is derived from an EMBL/GenBank/DDBJ whole genome shotgun (WGS) entry which is preliminary data.</text>
</comment>
<dbReference type="EMBL" id="JAWXXT010000001">
    <property type="protein sequence ID" value="MDX5976874.1"/>
    <property type="molecule type" value="Genomic_DNA"/>
</dbReference>
<dbReference type="GeneID" id="303164788"/>
<evidence type="ECO:0008006" key="3">
    <source>
        <dbReference type="Google" id="ProtNLM"/>
    </source>
</evidence>
<name>A0AAJ2VPM4_9GAMM</name>
<gene>
    <name evidence="1" type="ORF">SIL78_04770</name>
</gene>
<dbReference type="AlphaFoldDB" id="A0AAJ2VPM4"/>
<dbReference type="RefSeq" id="WP_269769429.1">
    <property type="nucleotide sequence ID" value="NZ_JABASV010000003.1"/>
</dbReference>
<accession>A0AAJ2VPM4</accession>
<dbReference type="Proteomes" id="UP001276761">
    <property type="component" value="Unassembled WGS sequence"/>
</dbReference>
<reference evidence="1" key="1">
    <citation type="submission" date="2023-11" db="EMBL/GenBank/DDBJ databases">
        <title>MicrobeMod: A computational toolkit for identifying prokaryotic methylation and restriction-modification with nanopore sequencing.</title>
        <authorList>
            <person name="Crits-Christoph A."/>
            <person name="Kang S.C."/>
            <person name="Lee H."/>
            <person name="Ostrov N."/>
        </authorList>
    </citation>
    <scope>NUCLEOTIDE SEQUENCE</scope>
    <source>
        <strain evidence="1">ATCC BAA-953</strain>
    </source>
</reference>
<protein>
    <recommendedName>
        <fullName evidence="3">ABC transporter</fullName>
    </recommendedName>
</protein>
<organism evidence="1 2">
    <name type="scientific">Vreelandella alkaliphila</name>
    <dbReference type="NCBI Taxonomy" id="272774"/>
    <lineage>
        <taxon>Bacteria</taxon>
        <taxon>Pseudomonadati</taxon>
        <taxon>Pseudomonadota</taxon>
        <taxon>Gammaproteobacteria</taxon>
        <taxon>Oceanospirillales</taxon>
        <taxon>Halomonadaceae</taxon>
        <taxon>Vreelandella</taxon>
    </lineage>
</organism>
<proteinExistence type="predicted"/>
<sequence>MLHSYQGALVVVSHDDAFLENLALTDRLLATEQGWHLEPV</sequence>